<name>A0A8T2PY26_CERRI</name>
<dbReference type="Gene3D" id="3.40.50.300">
    <property type="entry name" value="P-loop containing nucleotide triphosphate hydrolases"/>
    <property type="match status" value="1"/>
</dbReference>
<dbReference type="PANTHER" id="PTHR23359">
    <property type="entry name" value="NUCLEOTIDE KINASE"/>
    <property type="match status" value="1"/>
</dbReference>
<organism evidence="10 11">
    <name type="scientific">Ceratopteris richardii</name>
    <name type="common">Triangle waterfern</name>
    <dbReference type="NCBI Taxonomy" id="49495"/>
    <lineage>
        <taxon>Eukaryota</taxon>
        <taxon>Viridiplantae</taxon>
        <taxon>Streptophyta</taxon>
        <taxon>Embryophyta</taxon>
        <taxon>Tracheophyta</taxon>
        <taxon>Polypodiopsida</taxon>
        <taxon>Polypodiidae</taxon>
        <taxon>Polypodiales</taxon>
        <taxon>Pteridineae</taxon>
        <taxon>Pteridaceae</taxon>
        <taxon>Parkerioideae</taxon>
        <taxon>Ceratopteris</taxon>
    </lineage>
</organism>
<gene>
    <name evidence="10" type="ORF">KP509_39G002000</name>
</gene>
<dbReference type="InterPro" id="IPR033690">
    <property type="entry name" value="Adenylat_kinase_CS"/>
</dbReference>
<dbReference type="OMA" id="FFKNSNC"/>
<evidence type="ECO:0000256" key="9">
    <source>
        <dbReference type="SAM" id="MobiDB-lite"/>
    </source>
</evidence>
<dbReference type="EMBL" id="CM035444">
    <property type="protein sequence ID" value="KAH7276309.1"/>
    <property type="molecule type" value="Genomic_DNA"/>
</dbReference>
<dbReference type="Proteomes" id="UP000825935">
    <property type="component" value="Chromosome 39"/>
</dbReference>
<accession>A0A8T2PY26</accession>
<evidence type="ECO:0000256" key="4">
    <source>
        <dbReference type="ARBA" id="ARBA00022528"/>
    </source>
</evidence>
<dbReference type="InterPro" id="IPR006259">
    <property type="entry name" value="Adenyl_kin_sub"/>
</dbReference>
<dbReference type="PROSITE" id="PS00113">
    <property type="entry name" value="ADENYLATE_KINASE"/>
    <property type="match status" value="1"/>
</dbReference>
<keyword evidence="4" id="KW-0150">Chloroplast</keyword>
<dbReference type="HAMAP" id="MF_00235">
    <property type="entry name" value="Adenylate_kinase_Adk"/>
    <property type="match status" value="1"/>
</dbReference>
<dbReference type="EC" id="2.7.4.3" evidence="3"/>
<keyword evidence="5 8" id="KW-0808">Transferase</keyword>
<reference evidence="10" key="1">
    <citation type="submission" date="2021-08" db="EMBL/GenBank/DDBJ databases">
        <title>WGS assembly of Ceratopteris richardii.</title>
        <authorList>
            <person name="Marchant D.B."/>
            <person name="Chen G."/>
            <person name="Jenkins J."/>
            <person name="Shu S."/>
            <person name="Leebens-Mack J."/>
            <person name="Grimwood J."/>
            <person name="Schmutz J."/>
            <person name="Soltis P."/>
            <person name="Soltis D."/>
            <person name="Chen Z.-H."/>
        </authorList>
    </citation>
    <scope>NUCLEOTIDE SEQUENCE</scope>
    <source>
        <strain evidence="10">Whitten #5841</strain>
        <tissue evidence="10">Leaf</tissue>
    </source>
</reference>
<sequence length="295" mass="31900">MKIPALAARRLAGVRNGSFSFSSSSFSSIGARLSSTRHGHAAAESEPSEAWNSARSGSRTGPQWIFLGCPGVGKGTYASRLAKTLGVPHIAMGDIVRQELSQPTPSGAKLKQLMNEGKLLPDEVVLELLAKRLQAGSAAGESGFILDGFPRTRSQVEALDRITDIELVLNLRLREDILIMKCMGRRICSGCGTNFNIANIDVEGEDGGPRIFMPPLLPPPACANKLTTRADDTEEVVRARLNLYAEECKPVEDYYRAQGKLLDFDVMGGIPETWPKLLDAVKPYLPEESMSVATA</sequence>
<evidence type="ECO:0000313" key="11">
    <source>
        <dbReference type="Proteomes" id="UP000825935"/>
    </source>
</evidence>
<evidence type="ECO:0000256" key="3">
    <source>
        <dbReference type="ARBA" id="ARBA00012955"/>
    </source>
</evidence>
<evidence type="ECO:0000256" key="1">
    <source>
        <dbReference type="ARBA" id="ARBA00000582"/>
    </source>
</evidence>
<dbReference type="InterPro" id="IPR000850">
    <property type="entry name" value="Adenylat/UMP-CMP_kin"/>
</dbReference>
<keyword evidence="6" id="KW-0547">Nucleotide-binding</keyword>
<protein>
    <recommendedName>
        <fullName evidence="3">adenylate kinase</fullName>
        <ecNumber evidence="3">2.7.4.3</ecNumber>
    </recommendedName>
</protein>
<keyword evidence="7 8" id="KW-0418">Kinase</keyword>
<evidence type="ECO:0000256" key="5">
    <source>
        <dbReference type="ARBA" id="ARBA00022679"/>
    </source>
</evidence>
<evidence type="ECO:0000313" key="10">
    <source>
        <dbReference type="EMBL" id="KAH7276309.1"/>
    </source>
</evidence>
<keyword evidence="4" id="KW-0934">Plastid</keyword>
<feature type="region of interest" description="Disordered" evidence="9">
    <location>
        <begin position="37"/>
        <end position="56"/>
    </location>
</feature>
<dbReference type="AlphaFoldDB" id="A0A8T2PY26"/>
<comment type="similarity">
    <text evidence="2 8">Belongs to the adenylate kinase family.</text>
</comment>
<evidence type="ECO:0000256" key="7">
    <source>
        <dbReference type="ARBA" id="ARBA00022777"/>
    </source>
</evidence>
<dbReference type="OrthoDB" id="439792at2759"/>
<dbReference type="CDD" id="cd01428">
    <property type="entry name" value="ADK"/>
    <property type="match status" value="1"/>
</dbReference>
<dbReference type="SUPFAM" id="SSF52540">
    <property type="entry name" value="P-loop containing nucleoside triphosphate hydrolases"/>
    <property type="match status" value="1"/>
</dbReference>
<dbReference type="NCBIfam" id="TIGR01351">
    <property type="entry name" value="adk"/>
    <property type="match status" value="1"/>
</dbReference>
<dbReference type="InterPro" id="IPR027417">
    <property type="entry name" value="P-loop_NTPase"/>
</dbReference>
<dbReference type="PRINTS" id="PR00094">
    <property type="entry name" value="ADENYLTKNASE"/>
</dbReference>
<comment type="caution">
    <text evidence="10">The sequence shown here is derived from an EMBL/GenBank/DDBJ whole genome shotgun (WGS) entry which is preliminary data.</text>
</comment>
<keyword evidence="11" id="KW-1185">Reference proteome</keyword>
<evidence type="ECO:0000256" key="8">
    <source>
        <dbReference type="RuleBase" id="RU003330"/>
    </source>
</evidence>
<dbReference type="GO" id="GO:0004017">
    <property type="term" value="F:AMP kinase activity"/>
    <property type="evidence" value="ECO:0007669"/>
    <property type="project" value="UniProtKB-EC"/>
</dbReference>
<evidence type="ECO:0000256" key="2">
    <source>
        <dbReference type="ARBA" id="ARBA00007220"/>
    </source>
</evidence>
<dbReference type="GO" id="GO:0005524">
    <property type="term" value="F:ATP binding"/>
    <property type="evidence" value="ECO:0007669"/>
    <property type="project" value="InterPro"/>
</dbReference>
<proteinExistence type="inferred from homology"/>
<dbReference type="Pfam" id="PF00406">
    <property type="entry name" value="ADK"/>
    <property type="match status" value="1"/>
</dbReference>
<evidence type="ECO:0000256" key="6">
    <source>
        <dbReference type="ARBA" id="ARBA00022741"/>
    </source>
</evidence>
<comment type="catalytic activity">
    <reaction evidence="1">
        <text>AMP + ATP = 2 ADP</text>
        <dbReference type="Rhea" id="RHEA:12973"/>
        <dbReference type="ChEBI" id="CHEBI:30616"/>
        <dbReference type="ChEBI" id="CHEBI:456215"/>
        <dbReference type="ChEBI" id="CHEBI:456216"/>
        <dbReference type="EC" id="2.7.4.3"/>
    </reaction>
</comment>